<dbReference type="Proteomes" id="UP001206925">
    <property type="component" value="Unassembled WGS sequence"/>
</dbReference>
<protein>
    <submittedName>
        <fullName evidence="2">Uncharacterized protein</fullName>
    </submittedName>
</protein>
<name>A0AAD5CBV5_AMBAR</name>
<proteinExistence type="predicted"/>
<comment type="caution">
    <text evidence="2">The sequence shown here is derived from an EMBL/GenBank/DDBJ whole genome shotgun (WGS) entry which is preliminary data.</text>
</comment>
<reference evidence="2" key="1">
    <citation type="submission" date="2022-06" db="EMBL/GenBank/DDBJ databases">
        <title>Uncovering the hologenomic basis of an extraordinary plant invasion.</title>
        <authorList>
            <person name="Bieker V.C."/>
            <person name="Martin M.D."/>
            <person name="Gilbert T."/>
            <person name="Hodgins K."/>
            <person name="Battlay P."/>
            <person name="Petersen B."/>
            <person name="Wilson J."/>
        </authorList>
    </citation>
    <scope>NUCLEOTIDE SEQUENCE</scope>
    <source>
        <strain evidence="2">AA19_3_7</strain>
        <tissue evidence="2">Leaf</tissue>
    </source>
</reference>
<dbReference type="AlphaFoldDB" id="A0AAD5CBV5"/>
<sequence>MSVNKVSKISDSTPNPDILLDKNSSCRRSARLSGRSKLTQTSPVANNASHSAVSLKSVERSSSDPAQKTAVPKDPTQEGPKDPTVATLLKEIEQTYSDVPVYHIRLDGDGVERKVSGLKCILCTKDLSCSPNDVDRADSEYKYRVKFIPLYLPAVDILPCGHGIHTECSKYAMSGDSNVPQCVLCLSMP</sequence>
<evidence type="ECO:0000313" key="2">
    <source>
        <dbReference type="EMBL" id="KAI7737601.1"/>
    </source>
</evidence>
<organism evidence="2 3">
    <name type="scientific">Ambrosia artemisiifolia</name>
    <name type="common">Common ragweed</name>
    <dbReference type="NCBI Taxonomy" id="4212"/>
    <lineage>
        <taxon>Eukaryota</taxon>
        <taxon>Viridiplantae</taxon>
        <taxon>Streptophyta</taxon>
        <taxon>Embryophyta</taxon>
        <taxon>Tracheophyta</taxon>
        <taxon>Spermatophyta</taxon>
        <taxon>Magnoliopsida</taxon>
        <taxon>eudicotyledons</taxon>
        <taxon>Gunneridae</taxon>
        <taxon>Pentapetalae</taxon>
        <taxon>asterids</taxon>
        <taxon>campanulids</taxon>
        <taxon>Asterales</taxon>
        <taxon>Asteraceae</taxon>
        <taxon>Asteroideae</taxon>
        <taxon>Heliantheae alliance</taxon>
        <taxon>Heliantheae</taxon>
        <taxon>Ambrosia</taxon>
    </lineage>
</organism>
<gene>
    <name evidence="2" type="ORF">M8C21_015530</name>
</gene>
<evidence type="ECO:0000256" key="1">
    <source>
        <dbReference type="SAM" id="MobiDB-lite"/>
    </source>
</evidence>
<feature type="region of interest" description="Disordered" evidence="1">
    <location>
        <begin position="1"/>
        <end position="83"/>
    </location>
</feature>
<keyword evidence="3" id="KW-1185">Reference proteome</keyword>
<dbReference type="EMBL" id="JAMZMK010008989">
    <property type="protein sequence ID" value="KAI7737601.1"/>
    <property type="molecule type" value="Genomic_DNA"/>
</dbReference>
<evidence type="ECO:0000313" key="3">
    <source>
        <dbReference type="Proteomes" id="UP001206925"/>
    </source>
</evidence>
<accession>A0AAD5CBV5</accession>
<feature type="compositionally biased region" description="Polar residues" evidence="1">
    <location>
        <begin position="36"/>
        <end position="54"/>
    </location>
</feature>
<feature type="compositionally biased region" description="Polar residues" evidence="1">
    <location>
        <begin position="1"/>
        <end position="15"/>
    </location>
</feature>